<dbReference type="AlphaFoldDB" id="A0AAI9X3N2"/>
<evidence type="ECO:0000313" key="8">
    <source>
        <dbReference type="EMBL" id="KAJ9482801.1"/>
    </source>
</evidence>
<dbReference type="PANTHER" id="PTHR19970">
    <property type="entry name" value="RIBOSOMAL PROTEIN L39E"/>
    <property type="match status" value="1"/>
</dbReference>
<dbReference type="EMBL" id="LACB01000507">
    <property type="protein sequence ID" value="KAJ9482801.1"/>
    <property type="molecule type" value="Genomic_DNA"/>
</dbReference>
<dbReference type="SUPFAM" id="SSF56112">
    <property type="entry name" value="Protein kinase-like (PK-like)"/>
    <property type="match status" value="1"/>
</dbReference>
<organism evidence="8 9">
    <name type="scientific">Penicillium thymicola</name>
    <dbReference type="NCBI Taxonomy" id="293382"/>
    <lineage>
        <taxon>Eukaryota</taxon>
        <taxon>Fungi</taxon>
        <taxon>Dikarya</taxon>
        <taxon>Ascomycota</taxon>
        <taxon>Pezizomycotina</taxon>
        <taxon>Eurotiomycetes</taxon>
        <taxon>Eurotiomycetidae</taxon>
        <taxon>Eurotiales</taxon>
        <taxon>Aspergillaceae</taxon>
        <taxon>Penicillium</taxon>
    </lineage>
</organism>
<evidence type="ECO:0000256" key="2">
    <source>
        <dbReference type="ARBA" id="ARBA00022980"/>
    </source>
</evidence>
<feature type="compositionally biased region" description="Low complexity" evidence="6">
    <location>
        <begin position="291"/>
        <end position="306"/>
    </location>
</feature>
<comment type="similarity">
    <text evidence="1">Belongs to the eukaryotic ribosomal protein eL39 family.</text>
</comment>
<dbReference type="InterPro" id="IPR000077">
    <property type="entry name" value="Ribosomal_eL39"/>
</dbReference>
<dbReference type="Gene3D" id="3.90.1200.10">
    <property type="match status" value="1"/>
</dbReference>
<dbReference type="InterPro" id="IPR023626">
    <property type="entry name" value="Ribosomal_eL39_dom_sf"/>
</dbReference>
<accession>A0AAI9X3N2</accession>
<dbReference type="GO" id="GO:0022625">
    <property type="term" value="C:cytosolic large ribosomal subunit"/>
    <property type="evidence" value="ECO:0007669"/>
    <property type="project" value="TreeGrafter"/>
</dbReference>
<sequence length="382" mass="43071">MCRPILRRDLEGDFPLDGKDLDSITDETLATLLESAPVLHHLGSIRVVRLSQHLVMKGGGGVLSCEAKTLNFIASKTGIRAPRVHRAFQVEDETQYFGTKGYIVMDFITGQPLDKCWTNLPYNDQRQIAMQIADMIKEMQSVVISQPGPFGGGPFRGRFFTDYSAGPFKDSAEVQGWFNHKLNICKHVNQCPKDIPPFQFSTFVLTYQDISPRNLVLDHKGELWLVDWANAGAYPPAFESAALLAQQFFTGFNEAALAVVPRFPEEERQLGSITYGEAKPCRTQTIHTRRSITSSVHPTSSPSRSTLQDAGMLPPCSRRSRKILSPSSPSPFPSNKTFRTKQKLAKAQRQNRPIPQWIRLRTGNTIRYNAKRRHWRKSTLKV</sequence>
<dbReference type="InterPro" id="IPR002575">
    <property type="entry name" value="Aminoglycoside_PTrfase"/>
</dbReference>
<reference evidence="8" key="1">
    <citation type="submission" date="2015-06" db="EMBL/GenBank/DDBJ databases">
        <authorList>
            <person name="Nguyen H."/>
        </authorList>
    </citation>
    <scope>NUCLEOTIDE SEQUENCE</scope>
    <source>
        <strain evidence="8">DAOM 180753</strain>
    </source>
</reference>
<keyword evidence="9" id="KW-1185">Reference proteome</keyword>
<dbReference type="HAMAP" id="MF_00629">
    <property type="entry name" value="Ribosomal_eL39"/>
    <property type="match status" value="1"/>
</dbReference>
<dbReference type="GO" id="GO:0003735">
    <property type="term" value="F:structural constituent of ribosome"/>
    <property type="evidence" value="ECO:0007669"/>
    <property type="project" value="InterPro"/>
</dbReference>
<feature type="domain" description="Aminoglycoside phosphotransferase" evidence="7">
    <location>
        <begin position="66"/>
        <end position="258"/>
    </location>
</feature>
<evidence type="ECO:0000256" key="6">
    <source>
        <dbReference type="SAM" id="MobiDB-lite"/>
    </source>
</evidence>
<dbReference type="Gene3D" id="1.10.1620.10">
    <property type="entry name" value="Ribosomal protein L39e"/>
    <property type="match status" value="1"/>
</dbReference>
<dbReference type="Pfam" id="PF01636">
    <property type="entry name" value="APH"/>
    <property type="match status" value="1"/>
</dbReference>
<evidence type="ECO:0000256" key="5">
    <source>
        <dbReference type="ARBA" id="ARBA00035339"/>
    </source>
</evidence>
<proteinExistence type="inferred from homology"/>
<comment type="caution">
    <text evidence="8">The sequence shown here is derived from an EMBL/GenBank/DDBJ whole genome shotgun (WGS) entry which is preliminary data.</text>
</comment>
<dbReference type="SUPFAM" id="SSF48662">
    <property type="entry name" value="Ribosomal protein L39e"/>
    <property type="match status" value="1"/>
</dbReference>
<dbReference type="GO" id="GO:0006412">
    <property type="term" value="P:translation"/>
    <property type="evidence" value="ECO:0007669"/>
    <property type="project" value="InterPro"/>
</dbReference>
<keyword evidence="2" id="KW-0689">Ribosomal protein</keyword>
<dbReference type="Pfam" id="PF00832">
    <property type="entry name" value="Ribosomal_L39"/>
    <property type="match status" value="1"/>
</dbReference>
<reference evidence="8" key="2">
    <citation type="journal article" date="2016" name="Fungal Biol.">
        <title>Ochratoxin A production by Penicillium thymicola.</title>
        <authorList>
            <person name="Nguyen H.D.T."/>
            <person name="McMullin D.R."/>
            <person name="Ponomareva E."/>
            <person name="Riley R."/>
            <person name="Pomraning K.R."/>
            <person name="Baker S.E."/>
            <person name="Seifert K.A."/>
        </authorList>
    </citation>
    <scope>NUCLEOTIDE SEQUENCE</scope>
    <source>
        <strain evidence="8">DAOM 180753</strain>
    </source>
</reference>
<evidence type="ECO:0000259" key="7">
    <source>
        <dbReference type="Pfam" id="PF01636"/>
    </source>
</evidence>
<dbReference type="PANTHER" id="PTHR19970:SF0">
    <property type="entry name" value="LARGE RIBOSOMAL SUBUNIT PROTEIN EL39"/>
    <property type="match status" value="1"/>
</dbReference>
<evidence type="ECO:0000256" key="3">
    <source>
        <dbReference type="ARBA" id="ARBA00023274"/>
    </source>
</evidence>
<gene>
    <name evidence="8" type="ORF">VN97_g10623</name>
</gene>
<evidence type="ECO:0000256" key="1">
    <source>
        <dbReference type="ARBA" id="ARBA00009339"/>
    </source>
</evidence>
<feature type="region of interest" description="Disordered" evidence="6">
    <location>
        <begin position="288"/>
        <end position="353"/>
    </location>
</feature>
<evidence type="ECO:0000256" key="4">
    <source>
        <dbReference type="ARBA" id="ARBA00035234"/>
    </source>
</evidence>
<dbReference type="InterPro" id="IPR011009">
    <property type="entry name" value="Kinase-like_dom_sf"/>
</dbReference>
<dbReference type="Proteomes" id="UP001227192">
    <property type="component" value="Unassembled WGS sequence"/>
</dbReference>
<keyword evidence="3" id="KW-0687">Ribonucleoprotein</keyword>
<dbReference type="FunFam" id="1.10.1620.10:FF:000001">
    <property type="entry name" value="60S ribosomal protein-like L39"/>
    <property type="match status" value="1"/>
</dbReference>
<evidence type="ECO:0000313" key="9">
    <source>
        <dbReference type="Proteomes" id="UP001227192"/>
    </source>
</evidence>
<name>A0AAI9X3N2_PENTH</name>
<protein>
    <recommendedName>
        <fullName evidence="4">Large ribosomal subunit protein eL39</fullName>
    </recommendedName>
    <alternativeName>
        <fullName evidence="5">60S ribosomal protein L39</fullName>
    </alternativeName>
</protein>